<organism evidence="9 10">
    <name type="scientific">Curtobacterium citreum</name>
    <dbReference type="NCBI Taxonomy" id="2036"/>
    <lineage>
        <taxon>Bacteria</taxon>
        <taxon>Bacillati</taxon>
        <taxon>Actinomycetota</taxon>
        <taxon>Actinomycetes</taxon>
        <taxon>Micrococcales</taxon>
        <taxon>Microbacteriaceae</taxon>
        <taxon>Curtobacterium</taxon>
    </lineage>
</organism>
<dbReference type="PANTHER" id="PTHR18952:SF265">
    <property type="entry name" value="CARBONIC ANHYDRASE"/>
    <property type="match status" value="1"/>
</dbReference>
<evidence type="ECO:0000256" key="2">
    <source>
        <dbReference type="ARBA" id="ARBA00012925"/>
    </source>
</evidence>
<keyword evidence="10" id="KW-1185">Reference proteome</keyword>
<dbReference type="InterPro" id="IPR001148">
    <property type="entry name" value="CA_dom"/>
</dbReference>
<evidence type="ECO:0000256" key="3">
    <source>
        <dbReference type="ARBA" id="ARBA00022723"/>
    </source>
</evidence>
<keyword evidence="3" id="KW-0479">Metal-binding</keyword>
<dbReference type="InterPro" id="IPR023561">
    <property type="entry name" value="Carbonic_anhydrase_a-class"/>
</dbReference>
<dbReference type="Pfam" id="PF00194">
    <property type="entry name" value="Carb_anhydrase"/>
    <property type="match status" value="1"/>
</dbReference>
<sequence>MRTTHHRLPLLAAPAVLLVLAGCAAGTPPEADAHDAGTSWSYEGAGSPERWGALADEYGTCGTGERQSPIDLPAARGGADLDLVGSGAVRGLTADNGHTVQFTAGDGASTTIAGEDLDLVQMHFHAGSEHTVDGEPADAEFHFVHADGRGDLTVVGVLAERGAHNPAYESYLAGATAGAGRESTVDIEAMLPEVRSFATYEGSLTTPPCTEGVRWIVLEEPIELGADQLADLEAAHVENARPVQPLGDRTVRHTL</sequence>
<name>A0ABU8YER9_9MICO</name>
<proteinExistence type="inferred from homology"/>
<dbReference type="EC" id="4.2.1.1" evidence="2"/>
<evidence type="ECO:0000256" key="6">
    <source>
        <dbReference type="ARBA" id="ARBA00048348"/>
    </source>
</evidence>
<dbReference type="PANTHER" id="PTHR18952">
    <property type="entry name" value="CARBONIC ANHYDRASE"/>
    <property type="match status" value="1"/>
</dbReference>
<dbReference type="CDD" id="cd03124">
    <property type="entry name" value="alpha_CA_prokaryotic_like"/>
    <property type="match status" value="1"/>
</dbReference>
<dbReference type="Gene3D" id="3.10.200.10">
    <property type="entry name" value="Alpha carbonic anhydrase"/>
    <property type="match status" value="1"/>
</dbReference>
<evidence type="ECO:0000313" key="9">
    <source>
        <dbReference type="EMBL" id="MEK0173032.1"/>
    </source>
</evidence>
<evidence type="ECO:0000256" key="4">
    <source>
        <dbReference type="ARBA" id="ARBA00022833"/>
    </source>
</evidence>
<evidence type="ECO:0000313" key="10">
    <source>
        <dbReference type="Proteomes" id="UP001370299"/>
    </source>
</evidence>
<evidence type="ECO:0000256" key="7">
    <source>
        <dbReference type="SAM" id="SignalP"/>
    </source>
</evidence>
<dbReference type="EMBL" id="JBBLYY010000077">
    <property type="protein sequence ID" value="MEK0173032.1"/>
    <property type="molecule type" value="Genomic_DNA"/>
</dbReference>
<dbReference type="PROSITE" id="PS51144">
    <property type="entry name" value="ALPHA_CA_2"/>
    <property type="match status" value="1"/>
</dbReference>
<protein>
    <recommendedName>
        <fullName evidence="2">carbonic anhydrase</fullName>
        <ecNumber evidence="2">4.2.1.1</ecNumber>
    </recommendedName>
</protein>
<dbReference type="InterPro" id="IPR036398">
    <property type="entry name" value="CA_dom_sf"/>
</dbReference>
<feature type="signal peptide" evidence="7">
    <location>
        <begin position="1"/>
        <end position="24"/>
    </location>
</feature>
<comment type="caution">
    <text evidence="9">The sequence shown here is derived from an EMBL/GenBank/DDBJ whole genome shotgun (WGS) entry which is preliminary data.</text>
</comment>
<accession>A0ABU8YER9</accession>
<dbReference type="PROSITE" id="PS51257">
    <property type="entry name" value="PROKAR_LIPOPROTEIN"/>
    <property type="match status" value="1"/>
</dbReference>
<keyword evidence="5" id="KW-0456">Lyase</keyword>
<comment type="similarity">
    <text evidence="1">Belongs to the alpha-carbonic anhydrase family.</text>
</comment>
<dbReference type="SUPFAM" id="SSF51069">
    <property type="entry name" value="Carbonic anhydrase"/>
    <property type="match status" value="1"/>
</dbReference>
<dbReference type="Proteomes" id="UP001370299">
    <property type="component" value="Unassembled WGS sequence"/>
</dbReference>
<gene>
    <name evidence="9" type="ORF">WMN62_16280</name>
</gene>
<evidence type="ECO:0000256" key="1">
    <source>
        <dbReference type="ARBA" id="ARBA00010718"/>
    </source>
</evidence>
<evidence type="ECO:0000256" key="5">
    <source>
        <dbReference type="ARBA" id="ARBA00023239"/>
    </source>
</evidence>
<feature type="domain" description="Alpha-carbonic anhydrase" evidence="8">
    <location>
        <begin position="38"/>
        <end position="255"/>
    </location>
</feature>
<dbReference type="SMART" id="SM01057">
    <property type="entry name" value="Carb_anhydrase"/>
    <property type="match status" value="1"/>
</dbReference>
<dbReference type="InterPro" id="IPR041891">
    <property type="entry name" value="Alpha_CA_prokaryot-like"/>
</dbReference>
<comment type="catalytic activity">
    <reaction evidence="6">
        <text>hydrogencarbonate + H(+) = CO2 + H2O</text>
        <dbReference type="Rhea" id="RHEA:10748"/>
        <dbReference type="ChEBI" id="CHEBI:15377"/>
        <dbReference type="ChEBI" id="CHEBI:15378"/>
        <dbReference type="ChEBI" id="CHEBI:16526"/>
        <dbReference type="ChEBI" id="CHEBI:17544"/>
        <dbReference type="EC" id="4.2.1.1"/>
    </reaction>
</comment>
<evidence type="ECO:0000259" key="8">
    <source>
        <dbReference type="PROSITE" id="PS51144"/>
    </source>
</evidence>
<reference evidence="9 10" key="1">
    <citation type="submission" date="2024-03" db="EMBL/GenBank/DDBJ databases">
        <title>Whole genomes of four grape xylem sap localized bacterial endophytes.</title>
        <authorList>
            <person name="Kumar G."/>
            <person name="Savka M.A."/>
        </authorList>
    </citation>
    <scope>NUCLEOTIDE SEQUENCE [LARGE SCALE GENOMIC DNA]</scope>
    <source>
        <strain evidence="9 10">RIT_GXS8</strain>
    </source>
</reference>
<dbReference type="RefSeq" id="WP_340197807.1">
    <property type="nucleotide sequence ID" value="NZ_JBBKAP010000076.1"/>
</dbReference>
<keyword evidence="4" id="KW-0862">Zinc</keyword>
<keyword evidence="7" id="KW-0732">Signal</keyword>
<feature type="chain" id="PRO_5046276776" description="carbonic anhydrase" evidence="7">
    <location>
        <begin position="25"/>
        <end position="255"/>
    </location>
</feature>